<dbReference type="InterPro" id="IPR000326">
    <property type="entry name" value="PAP2/HPO"/>
</dbReference>
<keyword evidence="7" id="KW-1185">Reference proteome</keyword>
<feature type="transmembrane region" description="Helical" evidence="4">
    <location>
        <begin position="164"/>
        <end position="184"/>
    </location>
</feature>
<evidence type="ECO:0000313" key="6">
    <source>
        <dbReference type="EMBL" id="RSD30654.1"/>
    </source>
</evidence>
<evidence type="ECO:0000313" key="7">
    <source>
        <dbReference type="Proteomes" id="UP000269041"/>
    </source>
</evidence>
<dbReference type="OrthoDB" id="5586741at2"/>
<evidence type="ECO:0000256" key="1">
    <source>
        <dbReference type="ARBA" id="ARBA00012374"/>
    </source>
</evidence>
<proteinExistence type="predicted"/>
<keyword evidence="4" id="KW-1133">Transmembrane helix</keyword>
<dbReference type="EC" id="3.6.1.27" evidence="1"/>
<feature type="domain" description="Phosphatidic acid phosphatase type 2/haloperoxidase" evidence="5">
    <location>
        <begin position="59"/>
        <end position="207"/>
    </location>
</feature>
<dbReference type="EMBL" id="RSFA01000058">
    <property type="protein sequence ID" value="RSD30654.1"/>
    <property type="molecule type" value="Genomic_DNA"/>
</dbReference>
<dbReference type="CDD" id="cd01610">
    <property type="entry name" value="PAP2_like"/>
    <property type="match status" value="1"/>
</dbReference>
<dbReference type="Pfam" id="PF01569">
    <property type="entry name" value="PAP2"/>
    <property type="match status" value="1"/>
</dbReference>
<dbReference type="SUPFAM" id="SSF48317">
    <property type="entry name" value="Acid phosphatase/Vanadium-dependent haloperoxidase"/>
    <property type="match status" value="1"/>
</dbReference>
<keyword evidence="4" id="KW-0812">Transmembrane</keyword>
<dbReference type="PANTHER" id="PTHR14969">
    <property type="entry name" value="SPHINGOSINE-1-PHOSPHATE PHOSPHOHYDROLASE"/>
    <property type="match status" value="1"/>
</dbReference>
<sequence>MALSVMVNDIDLFSPVSASTGFSFTVLTFSAGPKGFIVSLVVLAAITWRLIPNRALWMKKMFHLGLILTVGFICKTALKQATESPRPYTEVLTQNLLIPQSSHFYNLSSLQKQQVIDELIGSVSTWRINQWQGERDYSFPSGHTIFVAICLAFFGNLFLQNGRYLLTLALSTWAMGVAYSRLWLGMHRPIDLLGSVVFVLLVYILSVKLEKVSDKILSRCLKARVGEG</sequence>
<dbReference type="Proteomes" id="UP000269041">
    <property type="component" value="Unassembled WGS sequence"/>
</dbReference>
<dbReference type="Gene3D" id="1.20.144.10">
    <property type="entry name" value="Phosphatidic acid phosphatase type 2/haloperoxidase"/>
    <property type="match status" value="1"/>
</dbReference>
<protein>
    <recommendedName>
        <fullName evidence="1">undecaprenyl-diphosphate phosphatase</fullName>
        <ecNumber evidence="1">3.6.1.27</ecNumber>
    </recommendedName>
    <alternativeName>
        <fullName evidence="2">Undecaprenyl pyrophosphate phosphatase</fullName>
    </alternativeName>
</protein>
<feature type="transmembrane region" description="Helical" evidence="4">
    <location>
        <begin position="190"/>
        <end position="209"/>
    </location>
</feature>
<reference evidence="6 7" key="1">
    <citation type="submission" date="2018-12" db="EMBL/GenBank/DDBJ databases">
        <title>Genomic taxonomy of the Vibrionaceae family.</title>
        <authorList>
            <person name="Gomez-Gil B."/>
            <person name="Enciso-Ibarra K."/>
        </authorList>
    </citation>
    <scope>NUCLEOTIDE SEQUENCE [LARGE SCALE GENOMIC DNA]</scope>
    <source>
        <strain evidence="6 7">CAIM 594</strain>
    </source>
</reference>
<name>A0A3R9FL91_9VIBR</name>
<dbReference type="AlphaFoldDB" id="A0A3R9FL91"/>
<dbReference type="GO" id="GO:0005886">
    <property type="term" value="C:plasma membrane"/>
    <property type="evidence" value="ECO:0007669"/>
    <property type="project" value="TreeGrafter"/>
</dbReference>
<organism evidence="6 7">
    <name type="scientific">Vibrio pectenicida</name>
    <dbReference type="NCBI Taxonomy" id="62763"/>
    <lineage>
        <taxon>Bacteria</taxon>
        <taxon>Pseudomonadati</taxon>
        <taxon>Pseudomonadota</taxon>
        <taxon>Gammaproteobacteria</taxon>
        <taxon>Vibrionales</taxon>
        <taxon>Vibrionaceae</taxon>
        <taxon>Vibrio</taxon>
    </lineage>
</organism>
<dbReference type="PANTHER" id="PTHR14969:SF54">
    <property type="entry name" value="PHOSPHATIDYLGLYCEROPHOSPHATASE B"/>
    <property type="match status" value="1"/>
</dbReference>
<dbReference type="SMART" id="SM00014">
    <property type="entry name" value="acidPPc"/>
    <property type="match status" value="1"/>
</dbReference>
<accession>A0A3R9FL91</accession>
<evidence type="ECO:0000256" key="4">
    <source>
        <dbReference type="SAM" id="Phobius"/>
    </source>
</evidence>
<comment type="caution">
    <text evidence="6">The sequence shown here is derived from an EMBL/GenBank/DDBJ whole genome shotgun (WGS) entry which is preliminary data.</text>
</comment>
<feature type="transmembrane region" description="Helical" evidence="4">
    <location>
        <begin position="141"/>
        <end position="159"/>
    </location>
</feature>
<feature type="transmembrane region" description="Helical" evidence="4">
    <location>
        <begin position="20"/>
        <end position="48"/>
    </location>
</feature>
<evidence type="ECO:0000259" key="5">
    <source>
        <dbReference type="SMART" id="SM00014"/>
    </source>
</evidence>
<gene>
    <name evidence="6" type="ORF">EJA03_12825</name>
</gene>
<keyword evidence="4" id="KW-0472">Membrane</keyword>
<dbReference type="GO" id="GO:0050380">
    <property type="term" value="F:undecaprenyl-diphosphatase activity"/>
    <property type="evidence" value="ECO:0007669"/>
    <property type="project" value="UniProtKB-EC"/>
</dbReference>
<comment type="catalytic activity">
    <reaction evidence="3">
        <text>di-trans,octa-cis-undecaprenyl diphosphate + H2O = di-trans,octa-cis-undecaprenyl phosphate + phosphate + H(+)</text>
        <dbReference type="Rhea" id="RHEA:28094"/>
        <dbReference type="ChEBI" id="CHEBI:15377"/>
        <dbReference type="ChEBI" id="CHEBI:15378"/>
        <dbReference type="ChEBI" id="CHEBI:43474"/>
        <dbReference type="ChEBI" id="CHEBI:58405"/>
        <dbReference type="ChEBI" id="CHEBI:60392"/>
        <dbReference type="EC" id="3.6.1.27"/>
    </reaction>
</comment>
<dbReference type="InterPro" id="IPR036938">
    <property type="entry name" value="PAP2/HPO_sf"/>
</dbReference>
<evidence type="ECO:0000256" key="2">
    <source>
        <dbReference type="ARBA" id="ARBA00032707"/>
    </source>
</evidence>
<evidence type="ECO:0000256" key="3">
    <source>
        <dbReference type="ARBA" id="ARBA00047594"/>
    </source>
</evidence>